<evidence type="ECO:0000256" key="1">
    <source>
        <dbReference type="ARBA" id="ARBA00011245"/>
    </source>
</evidence>
<keyword evidence="3" id="KW-0732">Signal</keyword>
<dbReference type="InterPro" id="IPR029046">
    <property type="entry name" value="LolA/LolB/LppX"/>
</dbReference>
<comment type="caution">
    <text evidence="5">The sequence shown here is derived from an EMBL/GenBank/DDBJ whole genome shotgun (WGS) entry which is preliminary data.</text>
</comment>
<evidence type="ECO:0000256" key="3">
    <source>
        <dbReference type="ARBA" id="ARBA00022729"/>
    </source>
</evidence>
<dbReference type="GO" id="GO:0015031">
    <property type="term" value="P:protein transport"/>
    <property type="evidence" value="ECO:0007669"/>
    <property type="project" value="UniProtKB-KW"/>
</dbReference>
<keyword evidence="4" id="KW-0653">Protein transport</keyword>
<evidence type="ECO:0000256" key="2">
    <source>
        <dbReference type="ARBA" id="ARBA00022448"/>
    </source>
</evidence>
<dbReference type="EMBL" id="SHBJ01000010">
    <property type="protein sequence ID" value="RZO28688.1"/>
    <property type="molecule type" value="Genomic_DNA"/>
</dbReference>
<organism evidence="5 6">
    <name type="scientific">SAR86 cluster bacterium</name>
    <dbReference type="NCBI Taxonomy" id="2030880"/>
    <lineage>
        <taxon>Bacteria</taxon>
        <taxon>Pseudomonadati</taxon>
        <taxon>Pseudomonadota</taxon>
        <taxon>Gammaproteobacteria</taxon>
        <taxon>SAR86 cluster</taxon>
    </lineage>
</organism>
<dbReference type="Gene3D" id="2.50.20.10">
    <property type="entry name" value="Lipoprotein localisation LolA/LolB/LppX"/>
    <property type="match status" value="1"/>
</dbReference>
<accession>A0A520N5D2</accession>
<comment type="subunit">
    <text evidence="1">Monomer.</text>
</comment>
<dbReference type="AlphaFoldDB" id="A0A520N5D2"/>
<evidence type="ECO:0000313" key="6">
    <source>
        <dbReference type="Proteomes" id="UP000315283"/>
    </source>
</evidence>
<sequence length="165" mass="19875">MKYLFINILFIFNLFIYSSPVDELDSFFNNDLVFNQTSFNKINKDYDKSEGTFKRNSDNSIRIDILSPFKEIYFIDEAGVEIHDLEFNQIRNIPLDQFNNFFIDFIFYNSIDNSKITKLQNKSFTIVEDNKNFYFEFIDENTLQVKFRDNMDVNNLIKFFKDNDN</sequence>
<evidence type="ECO:0000313" key="5">
    <source>
        <dbReference type="EMBL" id="RZO28688.1"/>
    </source>
</evidence>
<reference evidence="5 6" key="1">
    <citation type="submission" date="2019-02" db="EMBL/GenBank/DDBJ databases">
        <title>Prokaryotic population dynamics and viral predation in marine succession experiment using metagenomics: the confinement effect.</title>
        <authorList>
            <person name="Haro-Moreno J.M."/>
            <person name="Rodriguez-Valera F."/>
            <person name="Lopez-Perez M."/>
        </authorList>
    </citation>
    <scope>NUCLEOTIDE SEQUENCE [LARGE SCALE GENOMIC DNA]</scope>
    <source>
        <strain evidence="5">MED-G164</strain>
    </source>
</reference>
<gene>
    <name evidence="5" type="ORF">EVA97_02205</name>
</gene>
<evidence type="ECO:0008006" key="7">
    <source>
        <dbReference type="Google" id="ProtNLM"/>
    </source>
</evidence>
<dbReference type="Proteomes" id="UP000315283">
    <property type="component" value="Unassembled WGS sequence"/>
</dbReference>
<dbReference type="SUPFAM" id="SSF89392">
    <property type="entry name" value="Prokaryotic lipoproteins and lipoprotein localization factors"/>
    <property type="match status" value="1"/>
</dbReference>
<keyword evidence="2" id="KW-0813">Transport</keyword>
<name>A0A520N5D2_9GAMM</name>
<protein>
    <recommendedName>
        <fullName evidence="7">Outer membrane lipoprotein carrier protein LolA</fullName>
    </recommendedName>
</protein>
<evidence type="ECO:0000256" key="4">
    <source>
        <dbReference type="ARBA" id="ARBA00022927"/>
    </source>
</evidence>
<proteinExistence type="predicted"/>